<accession>A0A7C2QY21</accession>
<reference evidence="1" key="1">
    <citation type="journal article" date="2020" name="mSystems">
        <title>Genome- and Community-Level Interaction Insights into Carbon Utilization and Element Cycling Functions of Hydrothermarchaeota in Hydrothermal Sediment.</title>
        <authorList>
            <person name="Zhou Z."/>
            <person name="Liu Y."/>
            <person name="Xu W."/>
            <person name="Pan J."/>
            <person name="Luo Z.H."/>
            <person name="Li M."/>
        </authorList>
    </citation>
    <scope>NUCLEOTIDE SEQUENCE [LARGE SCALE GENOMIC DNA]</scope>
    <source>
        <strain evidence="1">SpSt-1235</strain>
    </source>
</reference>
<sequence>MRTIPILASLLSMTLLLFSCESDESAPNEIEGTYYGTIVFDLENSKNYNQIEEAVAEVRITGDHELEIHCSSTTLDTIFRLNYFEHGDDFKVCLTGDDFVNMYHTPFTRPMEMQNMHGASQWMNHLQTMHTQEDIHFGGFLSENNSFEYTFLMDHNTLPNMHLSGYRNRN</sequence>
<evidence type="ECO:0000313" key="1">
    <source>
        <dbReference type="EMBL" id="HER39650.1"/>
    </source>
</evidence>
<dbReference type="PROSITE" id="PS51257">
    <property type="entry name" value="PROKAR_LIPOPROTEIN"/>
    <property type="match status" value="1"/>
</dbReference>
<dbReference type="AlphaFoldDB" id="A0A7C2QY21"/>
<dbReference type="Proteomes" id="UP000885753">
    <property type="component" value="Unassembled WGS sequence"/>
</dbReference>
<dbReference type="EMBL" id="DSEE01000023">
    <property type="protein sequence ID" value="HER39650.1"/>
    <property type="molecule type" value="Genomic_DNA"/>
</dbReference>
<evidence type="ECO:0008006" key="2">
    <source>
        <dbReference type="Google" id="ProtNLM"/>
    </source>
</evidence>
<organism evidence="1">
    <name type="scientific">Salinimicrobium catena</name>
    <dbReference type="NCBI Taxonomy" id="390640"/>
    <lineage>
        <taxon>Bacteria</taxon>
        <taxon>Pseudomonadati</taxon>
        <taxon>Bacteroidota</taxon>
        <taxon>Flavobacteriia</taxon>
        <taxon>Flavobacteriales</taxon>
        <taxon>Flavobacteriaceae</taxon>
        <taxon>Salinimicrobium</taxon>
    </lineage>
</organism>
<gene>
    <name evidence="1" type="ORF">ENO10_00340</name>
</gene>
<name>A0A7C2QY21_9FLAO</name>
<protein>
    <recommendedName>
        <fullName evidence="2">Lipoprotein</fullName>
    </recommendedName>
</protein>
<proteinExistence type="predicted"/>
<comment type="caution">
    <text evidence="1">The sequence shown here is derived from an EMBL/GenBank/DDBJ whole genome shotgun (WGS) entry which is preliminary data.</text>
</comment>